<dbReference type="Proteomes" id="UP000602745">
    <property type="component" value="Unassembled WGS sequence"/>
</dbReference>
<reference evidence="3" key="2">
    <citation type="submission" date="2020-09" db="EMBL/GenBank/DDBJ databases">
        <authorList>
            <person name="Sun Q."/>
            <person name="Sedlacek I."/>
        </authorList>
    </citation>
    <scope>NUCLEOTIDE SEQUENCE</scope>
    <source>
        <strain evidence="3">CCM 7684</strain>
    </source>
</reference>
<evidence type="ECO:0000259" key="2">
    <source>
        <dbReference type="Pfam" id="PF13629"/>
    </source>
</evidence>
<dbReference type="InterPro" id="IPR032789">
    <property type="entry name" value="T2SS-T3SS_pil_N"/>
</dbReference>
<evidence type="ECO:0000313" key="3">
    <source>
        <dbReference type="EMBL" id="GGE33145.1"/>
    </source>
</evidence>
<dbReference type="AlphaFoldDB" id="A0A8J2YBG7"/>
<comment type="caution">
    <text evidence="3">The sequence shown here is derived from an EMBL/GenBank/DDBJ whole genome shotgun (WGS) entry which is preliminary data.</text>
</comment>
<feature type="signal peptide" evidence="1">
    <location>
        <begin position="1"/>
        <end position="22"/>
    </location>
</feature>
<protein>
    <recommendedName>
        <fullName evidence="2">Pilus formation protein N-terminal domain-containing protein</fullName>
    </recommendedName>
</protein>
<dbReference type="EMBL" id="BMCP01000001">
    <property type="protein sequence ID" value="GGE33145.1"/>
    <property type="molecule type" value="Genomic_DNA"/>
</dbReference>
<keyword evidence="1" id="KW-0732">Signal</keyword>
<proteinExistence type="predicted"/>
<evidence type="ECO:0000313" key="4">
    <source>
        <dbReference type="Proteomes" id="UP000602745"/>
    </source>
</evidence>
<keyword evidence="4" id="KW-1185">Reference proteome</keyword>
<evidence type="ECO:0000256" key="1">
    <source>
        <dbReference type="SAM" id="SignalP"/>
    </source>
</evidence>
<organism evidence="3 4">
    <name type="scientific">Agaricicola taiwanensis</name>
    <dbReference type="NCBI Taxonomy" id="591372"/>
    <lineage>
        <taxon>Bacteria</taxon>
        <taxon>Pseudomonadati</taxon>
        <taxon>Pseudomonadota</taxon>
        <taxon>Alphaproteobacteria</taxon>
        <taxon>Rhodobacterales</taxon>
        <taxon>Paracoccaceae</taxon>
        <taxon>Agaricicola</taxon>
    </lineage>
</organism>
<feature type="domain" description="Pilus formation protein N-terminal" evidence="2">
    <location>
        <begin position="26"/>
        <end position="94"/>
    </location>
</feature>
<name>A0A8J2YBG7_9RHOB</name>
<feature type="chain" id="PRO_5035167989" description="Pilus formation protein N-terminal domain-containing protein" evidence="1">
    <location>
        <begin position="23"/>
        <end position="157"/>
    </location>
</feature>
<reference evidence="3" key="1">
    <citation type="journal article" date="2014" name="Int. J. Syst. Evol. Microbiol.">
        <title>Complete genome sequence of Corynebacterium casei LMG S-19264T (=DSM 44701T), isolated from a smear-ripened cheese.</title>
        <authorList>
            <consortium name="US DOE Joint Genome Institute (JGI-PGF)"/>
            <person name="Walter F."/>
            <person name="Albersmeier A."/>
            <person name="Kalinowski J."/>
            <person name="Ruckert C."/>
        </authorList>
    </citation>
    <scope>NUCLEOTIDE SEQUENCE</scope>
    <source>
        <strain evidence="3">CCM 7684</strain>
    </source>
</reference>
<sequence>MRPLVLSATLIASLVVGHHASAENMKTVTVVVDRALVIPAPQGTTTLVVGNPAIADTSIQRNNVIVLTGKSYGTTNLIAIDSSGKTIEEMLVTVRSPEDSVVTVHRGTERESYSCRPTCERTLRMGDSPAFFDQVGAQFGARNGFAQQGQAGQGQSR</sequence>
<accession>A0A8J2YBG7</accession>
<dbReference type="Pfam" id="PF13629">
    <property type="entry name" value="T2SS-T3SS_pil_N"/>
    <property type="match status" value="1"/>
</dbReference>
<gene>
    <name evidence="3" type="ORF">GCM10007276_08020</name>
</gene>